<reference evidence="1 2" key="1">
    <citation type="journal article" date="2012" name="Genome Biol.">
        <title>Sequencing three crocodilian genomes to illuminate the evolution of archosaurs and amniotes.</title>
        <authorList>
            <person name="St John J.A."/>
            <person name="Braun E.L."/>
            <person name="Isberg S.R."/>
            <person name="Miles L.G."/>
            <person name="Chong A.Y."/>
            <person name="Gongora J."/>
            <person name="Dalzell P."/>
            <person name="Moran C."/>
            <person name="Bed'hom B."/>
            <person name="Abzhanov A."/>
            <person name="Burgess S.C."/>
            <person name="Cooksey A.M."/>
            <person name="Castoe T.A."/>
            <person name="Crawford N.G."/>
            <person name="Densmore L.D."/>
            <person name="Drew J.C."/>
            <person name="Edwards S.V."/>
            <person name="Faircloth B.C."/>
            <person name="Fujita M.K."/>
            <person name="Greenwold M.J."/>
            <person name="Hoffmann F.G."/>
            <person name="Howard J.M."/>
            <person name="Iguchi T."/>
            <person name="Janes D.E."/>
            <person name="Khan S.Y."/>
            <person name="Kohno S."/>
            <person name="de Koning A.J."/>
            <person name="Lance S.L."/>
            <person name="McCarthy F.M."/>
            <person name="McCormack J.E."/>
            <person name="Merchant M.E."/>
            <person name="Peterson D.G."/>
            <person name="Pollock D.D."/>
            <person name="Pourmand N."/>
            <person name="Raney B.J."/>
            <person name="Roessler K.A."/>
            <person name="Sanford J.R."/>
            <person name="Sawyer R.H."/>
            <person name="Schmidt C.J."/>
            <person name="Triplett E.W."/>
            <person name="Tuberville T.D."/>
            <person name="Venegas-Anaya M."/>
            <person name="Howard J.T."/>
            <person name="Jarvis E.D."/>
            <person name="Guillette L.J.Jr."/>
            <person name="Glenn T.C."/>
            <person name="Green R.E."/>
            <person name="Ray D.A."/>
        </authorList>
    </citation>
    <scope>NUCLEOTIDE SEQUENCE [LARGE SCALE GENOMIC DNA]</scope>
    <source>
        <strain evidence="1">KSC_2009_1</strain>
    </source>
</reference>
<evidence type="ECO:0000313" key="1">
    <source>
        <dbReference type="EMBL" id="KYO20749.1"/>
    </source>
</evidence>
<keyword evidence="2" id="KW-1185">Reference proteome</keyword>
<proteinExistence type="predicted"/>
<organism evidence="1 2">
    <name type="scientific">Alligator mississippiensis</name>
    <name type="common">American alligator</name>
    <dbReference type="NCBI Taxonomy" id="8496"/>
    <lineage>
        <taxon>Eukaryota</taxon>
        <taxon>Metazoa</taxon>
        <taxon>Chordata</taxon>
        <taxon>Craniata</taxon>
        <taxon>Vertebrata</taxon>
        <taxon>Euteleostomi</taxon>
        <taxon>Archelosauria</taxon>
        <taxon>Archosauria</taxon>
        <taxon>Crocodylia</taxon>
        <taxon>Alligatoridae</taxon>
        <taxon>Alligatorinae</taxon>
        <taxon>Alligator</taxon>
    </lineage>
</organism>
<protein>
    <submittedName>
        <fullName evidence="1">Uncharacterized protein</fullName>
    </submittedName>
</protein>
<dbReference type="EMBL" id="AKHW03006358">
    <property type="protein sequence ID" value="KYO20749.1"/>
    <property type="molecule type" value="Genomic_DNA"/>
</dbReference>
<dbReference type="Proteomes" id="UP000050525">
    <property type="component" value="Unassembled WGS sequence"/>
</dbReference>
<dbReference type="AlphaFoldDB" id="A0A151M8C4"/>
<accession>A0A151M8C4</accession>
<name>A0A151M8C4_ALLMI</name>
<comment type="caution">
    <text evidence="1">The sequence shown here is derived from an EMBL/GenBank/DDBJ whole genome shotgun (WGS) entry which is preliminary data.</text>
</comment>
<gene>
    <name evidence="1" type="ORF">Y1Q_0012617</name>
</gene>
<evidence type="ECO:0000313" key="2">
    <source>
        <dbReference type="Proteomes" id="UP000050525"/>
    </source>
</evidence>
<sequence>MGNQHLSHWSETLVGLVNHASKILLWLSSARKGPSWNSKPSIFPAHPEVCSACNGPPRTCGLPRQAAAVAVMDRIVNVLGDCSGNESPSMKKTKSESDRARAVKPCCATTSNVMIKGFLLLIFMHEKHTAAGLIPELHQSLQAASTSGYVRVADKLEDQCLVPPAVPAGIEKLI</sequence>